<feature type="signal peptide" evidence="1">
    <location>
        <begin position="1"/>
        <end position="17"/>
    </location>
</feature>
<dbReference type="SUPFAM" id="SSF53756">
    <property type="entry name" value="UDP-Glycosyltransferase/glycogen phosphorylase"/>
    <property type="match status" value="1"/>
</dbReference>
<dbReference type="Proteomes" id="UP001175271">
    <property type="component" value="Unassembled WGS sequence"/>
</dbReference>
<keyword evidence="3" id="KW-1185">Reference proteome</keyword>
<comment type="caution">
    <text evidence="2">The sequence shown here is derived from an EMBL/GenBank/DDBJ whole genome shotgun (WGS) entry which is preliminary data.</text>
</comment>
<gene>
    <name evidence="2" type="ORF">QR680_004824</name>
</gene>
<evidence type="ECO:0008006" key="4">
    <source>
        <dbReference type="Google" id="ProtNLM"/>
    </source>
</evidence>
<name>A0AA39HR56_9BILA</name>
<reference evidence="2" key="1">
    <citation type="submission" date="2023-06" db="EMBL/GenBank/DDBJ databases">
        <title>Genomic analysis of the entomopathogenic nematode Steinernema hermaphroditum.</title>
        <authorList>
            <person name="Schwarz E.M."/>
            <person name="Heppert J.K."/>
            <person name="Baniya A."/>
            <person name="Schwartz H.T."/>
            <person name="Tan C.-H."/>
            <person name="Antoshechkin I."/>
            <person name="Sternberg P.W."/>
            <person name="Goodrich-Blair H."/>
            <person name="Dillman A.R."/>
        </authorList>
    </citation>
    <scope>NUCLEOTIDE SEQUENCE</scope>
    <source>
        <strain evidence="2">PS9179</strain>
        <tissue evidence="2">Whole animal</tissue>
    </source>
</reference>
<accession>A0AA39HR56</accession>
<keyword evidence="1" id="KW-0732">Signal</keyword>
<feature type="chain" id="PRO_5041210134" description="Glucuronosyltransferase" evidence="1">
    <location>
        <begin position="18"/>
        <end position="121"/>
    </location>
</feature>
<evidence type="ECO:0000313" key="2">
    <source>
        <dbReference type="EMBL" id="KAK0409904.1"/>
    </source>
</evidence>
<evidence type="ECO:0000256" key="1">
    <source>
        <dbReference type="SAM" id="SignalP"/>
    </source>
</evidence>
<proteinExistence type="predicted"/>
<dbReference type="AlphaFoldDB" id="A0AA39HR56"/>
<organism evidence="2 3">
    <name type="scientific">Steinernema hermaphroditum</name>
    <dbReference type="NCBI Taxonomy" id="289476"/>
    <lineage>
        <taxon>Eukaryota</taxon>
        <taxon>Metazoa</taxon>
        <taxon>Ecdysozoa</taxon>
        <taxon>Nematoda</taxon>
        <taxon>Chromadorea</taxon>
        <taxon>Rhabditida</taxon>
        <taxon>Tylenchina</taxon>
        <taxon>Panagrolaimomorpha</taxon>
        <taxon>Strongyloidoidea</taxon>
        <taxon>Steinernematidae</taxon>
        <taxon>Steinernema</taxon>
    </lineage>
</organism>
<evidence type="ECO:0000313" key="3">
    <source>
        <dbReference type="Proteomes" id="UP001175271"/>
    </source>
</evidence>
<protein>
    <recommendedName>
        <fullName evidence="4">Glucuronosyltransferase</fullName>
    </recommendedName>
</protein>
<dbReference type="EMBL" id="JAUCMV010000003">
    <property type="protein sequence ID" value="KAK0409904.1"/>
    <property type="molecule type" value="Genomic_DNA"/>
</dbReference>
<sequence length="121" mass="13805">MLLLLLFFVSFLSSVRTSAILFANLWNSRSHAGTVLPLAQRLVQRGHNVTIYTPVLRSFGKLEGVNTVEATMPDSYDRSLEAVIFKDVIWHSDYTPFKLRFAFEIGGAYVEHVWNLECQKP</sequence>